<proteinExistence type="predicted"/>
<protein>
    <submittedName>
        <fullName evidence="1">Uncharacterized protein</fullName>
    </submittedName>
</protein>
<accession>A0ACC4DFR5</accession>
<dbReference type="Proteomes" id="UP001638806">
    <property type="component" value="Unassembled WGS sequence"/>
</dbReference>
<name>A0ACC4DFR5_PURLI</name>
<reference evidence="1" key="1">
    <citation type="submission" date="2024-12" db="EMBL/GenBank/DDBJ databases">
        <title>Comparative genomics and development of molecular markers within Purpureocillium lilacinum and among Purpureocillium species.</title>
        <authorList>
            <person name="Yeh Z.-Y."/>
            <person name="Ni N.-T."/>
            <person name="Lo P.-H."/>
            <person name="Mushyakhwo K."/>
            <person name="Lin C.-F."/>
            <person name="Nai Y.-S."/>
        </authorList>
    </citation>
    <scope>NUCLEOTIDE SEQUENCE</scope>
    <source>
        <strain evidence="1">NCHU-NPUST-175</strain>
    </source>
</reference>
<organism evidence="1 2">
    <name type="scientific">Purpureocillium lilacinum</name>
    <name type="common">Paecilomyces lilacinus</name>
    <dbReference type="NCBI Taxonomy" id="33203"/>
    <lineage>
        <taxon>Eukaryota</taxon>
        <taxon>Fungi</taxon>
        <taxon>Dikarya</taxon>
        <taxon>Ascomycota</taxon>
        <taxon>Pezizomycotina</taxon>
        <taxon>Sordariomycetes</taxon>
        <taxon>Hypocreomycetidae</taxon>
        <taxon>Hypocreales</taxon>
        <taxon>Ophiocordycipitaceae</taxon>
        <taxon>Purpureocillium</taxon>
    </lineage>
</organism>
<evidence type="ECO:0000313" key="1">
    <source>
        <dbReference type="EMBL" id="KAL3955215.1"/>
    </source>
</evidence>
<evidence type="ECO:0000313" key="2">
    <source>
        <dbReference type="Proteomes" id="UP001638806"/>
    </source>
</evidence>
<sequence length="74" mass="8103">MTQTSYLVTAYLLPELIFYFVATATTTTTIAAATLTQRHLVDLGNALTRPLLPFGVTRRAPGPARDLRALLRAE</sequence>
<dbReference type="EMBL" id="JBGNUJ010000010">
    <property type="protein sequence ID" value="KAL3955215.1"/>
    <property type="molecule type" value="Genomic_DNA"/>
</dbReference>
<keyword evidence="2" id="KW-1185">Reference proteome</keyword>
<gene>
    <name evidence="1" type="ORF">ACCO45_010778</name>
</gene>
<comment type="caution">
    <text evidence="1">The sequence shown here is derived from an EMBL/GenBank/DDBJ whole genome shotgun (WGS) entry which is preliminary data.</text>
</comment>